<reference evidence="2" key="1">
    <citation type="submission" date="2016-10" db="EMBL/GenBank/DDBJ databases">
        <authorList>
            <person name="Varghese N."/>
            <person name="Submissions S."/>
        </authorList>
    </citation>
    <scope>NUCLEOTIDE SEQUENCE [LARGE SCALE GENOMIC DNA]</scope>
    <source>
        <strain evidence="2">P18</strain>
    </source>
</reference>
<dbReference type="OrthoDB" id="1680942at2"/>
<evidence type="ECO:0000313" key="2">
    <source>
        <dbReference type="Proteomes" id="UP000182624"/>
    </source>
</evidence>
<dbReference type="Proteomes" id="UP000182624">
    <property type="component" value="Unassembled WGS sequence"/>
</dbReference>
<organism evidence="1 2">
    <name type="scientific">Butyrivibrio proteoclasticus</name>
    <dbReference type="NCBI Taxonomy" id="43305"/>
    <lineage>
        <taxon>Bacteria</taxon>
        <taxon>Bacillati</taxon>
        <taxon>Bacillota</taxon>
        <taxon>Clostridia</taxon>
        <taxon>Lachnospirales</taxon>
        <taxon>Lachnospiraceae</taxon>
        <taxon>Butyrivibrio</taxon>
    </lineage>
</organism>
<accession>A0A1I5WEV1</accession>
<dbReference type="Pfam" id="PF00300">
    <property type="entry name" value="His_Phos_1"/>
    <property type="match status" value="1"/>
</dbReference>
<protein>
    <submittedName>
        <fullName evidence="1">Broad specificity phosphatase PhoE</fullName>
    </submittedName>
</protein>
<dbReference type="SUPFAM" id="SSF53254">
    <property type="entry name" value="Phosphoglycerate mutase-like"/>
    <property type="match status" value="1"/>
</dbReference>
<dbReference type="RefSeq" id="WP_074889862.1">
    <property type="nucleotide sequence ID" value="NZ_FOXO01000022.1"/>
</dbReference>
<name>A0A1I5WEV1_9FIRM</name>
<proteinExistence type="predicted"/>
<dbReference type="InterPro" id="IPR013078">
    <property type="entry name" value="His_Pase_superF_clade-1"/>
</dbReference>
<keyword evidence="2" id="KW-1185">Reference proteome</keyword>
<dbReference type="Gene3D" id="3.40.50.1240">
    <property type="entry name" value="Phosphoglycerate mutase-like"/>
    <property type="match status" value="1"/>
</dbReference>
<gene>
    <name evidence="1" type="ORF">SAMN04487928_12215</name>
</gene>
<sequence length="182" mass="21157">MRVMIIRHGKVLHDWKKWCTSAEFDEQSALYDKAPIDKASVDTVNDDIQKIYISELDRTLQTAEKIFGEEDFNRTALLNEVPLHSGFDIAIRLPLGVWNFLGRLQWLIGNKRQPEGRKQTSKRAEQFVNMIIKHNEDCAVVTHGFFMHALIRIMKNVGFKADKERVNYRNGEVILLTRGCER</sequence>
<dbReference type="AlphaFoldDB" id="A0A1I5WEV1"/>
<dbReference type="InterPro" id="IPR029033">
    <property type="entry name" value="His_PPase_superfam"/>
</dbReference>
<dbReference type="EMBL" id="FOXO01000022">
    <property type="protein sequence ID" value="SFQ18211.1"/>
    <property type="molecule type" value="Genomic_DNA"/>
</dbReference>
<evidence type="ECO:0000313" key="1">
    <source>
        <dbReference type="EMBL" id="SFQ18211.1"/>
    </source>
</evidence>